<dbReference type="GO" id="GO:0008270">
    <property type="term" value="F:zinc ion binding"/>
    <property type="evidence" value="ECO:0007669"/>
    <property type="project" value="UniProtKB-KW"/>
</dbReference>
<reference evidence="4" key="1">
    <citation type="submission" date="2021-03" db="EMBL/GenBank/DDBJ databases">
        <authorList>
            <person name="Li Z."/>
            <person name="Yang C."/>
        </authorList>
    </citation>
    <scope>NUCLEOTIDE SEQUENCE</scope>
    <source>
        <strain evidence="4">Dzin_1.0</strain>
        <tissue evidence="4">Leaf</tissue>
    </source>
</reference>
<keyword evidence="1" id="KW-0479">Metal-binding</keyword>
<evidence type="ECO:0000313" key="5">
    <source>
        <dbReference type="Proteomes" id="UP001085076"/>
    </source>
</evidence>
<dbReference type="InterPro" id="IPR001878">
    <property type="entry name" value="Znf_CCHC"/>
</dbReference>
<dbReference type="AlphaFoldDB" id="A0A9D5CZH8"/>
<evidence type="ECO:0000256" key="2">
    <source>
        <dbReference type="SAM" id="MobiDB-lite"/>
    </source>
</evidence>
<sequence length="190" mass="20906">MVLVSIIYEKLHVLCYQCGVVGHGAENCIEAPPTKKTMATRTELVQGSPAGVPIIPLEAGPAEKPIGEMQKKDSDETPHIPEVKQDRGYRPWMTDQRKQGSCRGRGRGRGTGRGGGHGGGRDGERGALADEKPEKSWRGKKIEEEEPSDRKGQDVERVPDSEMEGVERNQKEDSLNLRKTVASTSYDNQQ</sequence>
<proteinExistence type="predicted"/>
<gene>
    <name evidence="4" type="ORF">J5N97_010498</name>
</gene>
<accession>A0A9D5CZH8</accession>
<evidence type="ECO:0000256" key="1">
    <source>
        <dbReference type="PROSITE-ProRule" id="PRU00047"/>
    </source>
</evidence>
<reference evidence="4" key="2">
    <citation type="journal article" date="2022" name="Hortic Res">
        <title>The genome of Dioscorea zingiberensis sheds light on the biosynthesis, origin and evolution of the medicinally important diosgenin saponins.</title>
        <authorList>
            <person name="Li Y."/>
            <person name="Tan C."/>
            <person name="Li Z."/>
            <person name="Guo J."/>
            <person name="Li S."/>
            <person name="Chen X."/>
            <person name="Wang C."/>
            <person name="Dai X."/>
            <person name="Yang H."/>
            <person name="Song W."/>
            <person name="Hou L."/>
            <person name="Xu J."/>
            <person name="Tong Z."/>
            <person name="Xu A."/>
            <person name="Yuan X."/>
            <person name="Wang W."/>
            <person name="Yang Q."/>
            <person name="Chen L."/>
            <person name="Sun Z."/>
            <person name="Wang K."/>
            <person name="Pan B."/>
            <person name="Chen J."/>
            <person name="Bao Y."/>
            <person name="Liu F."/>
            <person name="Qi X."/>
            <person name="Gang D.R."/>
            <person name="Wen J."/>
            <person name="Li J."/>
        </authorList>
    </citation>
    <scope>NUCLEOTIDE SEQUENCE</scope>
    <source>
        <strain evidence="4">Dzin_1.0</strain>
    </source>
</reference>
<dbReference type="GO" id="GO:0003676">
    <property type="term" value="F:nucleic acid binding"/>
    <property type="evidence" value="ECO:0007669"/>
    <property type="project" value="InterPro"/>
</dbReference>
<feature type="compositionally biased region" description="Polar residues" evidence="2">
    <location>
        <begin position="181"/>
        <end position="190"/>
    </location>
</feature>
<feature type="compositionally biased region" description="Basic and acidic residues" evidence="2">
    <location>
        <begin position="119"/>
        <end position="176"/>
    </location>
</feature>
<feature type="compositionally biased region" description="Basic and acidic residues" evidence="2">
    <location>
        <begin position="65"/>
        <end position="89"/>
    </location>
</feature>
<dbReference type="EMBL" id="JAGGNH010000002">
    <property type="protein sequence ID" value="KAJ0982243.1"/>
    <property type="molecule type" value="Genomic_DNA"/>
</dbReference>
<dbReference type="PROSITE" id="PS50158">
    <property type="entry name" value="ZF_CCHC"/>
    <property type="match status" value="1"/>
</dbReference>
<keyword evidence="5" id="KW-1185">Reference proteome</keyword>
<keyword evidence="1" id="KW-0862">Zinc</keyword>
<organism evidence="4 5">
    <name type="scientific">Dioscorea zingiberensis</name>
    <dbReference type="NCBI Taxonomy" id="325984"/>
    <lineage>
        <taxon>Eukaryota</taxon>
        <taxon>Viridiplantae</taxon>
        <taxon>Streptophyta</taxon>
        <taxon>Embryophyta</taxon>
        <taxon>Tracheophyta</taxon>
        <taxon>Spermatophyta</taxon>
        <taxon>Magnoliopsida</taxon>
        <taxon>Liliopsida</taxon>
        <taxon>Dioscoreales</taxon>
        <taxon>Dioscoreaceae</taxon>
        <taxon>Dioscorea</taxon>
    </lineage>
</organism>
<keyword evidence="1" id="KW-0863">Zinc-finger</keyword>
<name>A0A9D5CZH8_9LILI</name>
<evidence type="ECO:0000259" key="3">
    <source>
        <dbReference type="PROSITE" id="PS50158"/>
    </source>
</evidence>
<protein>
    <recommendedName>
        <fullName evidence="3">CCHC-type domain-containing protein</fullName>
    </recommendedName>
</protein>
<feature type="domain" description="CCHC-type" evidence="3">
    <location>
        <begin position="15"/>
        <end position="28"/>
    </location>
</feature>
<evidence type="ECO:0000313" key="4">
    <source>
        <dbReference type="EMBL" id="KAJ0982243.1"/>
    </source>
</evidence>
<feature type="region of interest" description="Disordered" evidence="2">
    <location>
        <begin position="51"/>
        <end position="190"/>
    </location>
</feature>
<dbReference type="Proteomes" id="UP001085076">
    <property type="component" value="Miscellaneous, Linkage group lg02"/>
</dbReference>
<comment type="caution">
    <text evidence="4">The sequence shown here is derived from an EMBL/GenBank/DDBJ whole genome shotgun (WGS) entry which is preliminary data.</text>
</comment>